<sequence length="196" mass="22153">MKRVEADKAGEGYKKIAKHFQVALSSVQNVIKKWQLIGAVEAWKTNLVAPCAYKGLNADLGSSRIRQKRGIIELAGAIECGTSRSSLLYIGYGCYCGLGGHGIPKDITDWCCFRHDCCYGDAEHFGCNPKNHNYNWKCVNRSIRCDYTRNFCQKILCKCDKELAKCLQKAPYKAKYALHPNFLCGKENPQCKYYDD</sequence>
<keyword evidence="3" id="KW-1015">Disulfide bond</keyword>
<comment type="catalytic activity">
    <reaction evidence="5">
        <text>a 1,2-diacyl-sn-glycero-3-phosphocholine + H2O = a 1-acyl-sn-glycero-3-phosphocholine + a fatty acid + H(+)</text>
        <dbReference type="Rhea" id="RHEA:15801"/>
        <dbReference type="ChEBI" id="CHEBI:15377"/>
        <dbReference type="ChEBI" id="CHEBI:15378"/>
        <dbReference type="ChEBI" id="CHEBI:28868"/>
        <dbReference type="ChEBI" id="CHEBI:57643"/>
        <dbReference type="ChEBI" id="CHEBI:58168"/>
        <dbReference type="EC" id="3.1.1.4"/>
    </reaction>
</comment>
<dbReference type="InterPro" id="IPR016090">
    <property type="entry name" value="PLA2-like_dom"/>
</dbReference>
<evidence type="ECO:0000256" key="1">
    <source>
        <dbReference type="ARBA" id="ARBA00004613"/>
    </source>
</evidence>
<evidence type="ECO:0000256" key="5">
    <source>
        <dbReference type="RuleBase" id="RU361236"/>
    </source>
</evidence>
<feature type="domain" description="Phospholipase A2-like central" evidence="6">
    <location>
        <begin position="70"/>
        <end position="185"/>
    </location>
</feature>
<dbReference type="InterPro" id="IPR036388">
    <property type="entry name" value="WH-like_DNA-bd_sf"/>
</dbReference>
<evidence type="ECO:0000313" key="8">
    <source>
        <dbReference type="Proteomes" id="UP001176940"/>
    </source>
</evidence>
<dbReference type="PANTHER" id="PTHR11716">
    <property type="entry name" value="PHOSPHOLIPASE A2 FAMILY MEMBER"/>
    <property type="match status" value="1"/>
</dbReference>
<proteinExistence type="inferred from homology"/>
<dbReference type="Pfam" id="PF00068">
    <property type="entry name" value="Phospholip_A2_1"/>
    <property type="match status" value="1"/>
</dbReference>
<dbReference type="InterPro" id="IPR033112">
    <property type="entry name" value="PLA2_Asp_AS"/>
</dbReference>
<dbReference type="Gene3D" id="1.20.90.10">
    <property type="entry name" value="Phospholipase A2 domain"/>
    <property type="match status" value="1"/>
</dbReference>
<dbReference type="CDD" id="cd00125">
    <property type="entry name" value="PLA2c"/>
    <property type="match status" value="1"/>
</dbReference>
<keyword evidence="5" id="KW-0378">Hydrolase</keyword>
<evidence type="ECO:0000256" key="2">
    <source>
        <dbReference type="ARBA" id="ARBA00022525"/>
    </source>
</evidence>
<comment type="cofactor">
    <cofactor evidence="5">
        <name>Ca(2+)</name>
        <dbReference type="ChEBI" id="CHEBI:29108"/>
    </cofactor>
</comment>
<dbReference type="SUPFAM" id="SSF48619">
    <property type="entry name" value="Phospholipase A2, PLA2"/>
    <property type="match status" value="1"/>
</dbReference>
<dbReference type="Proteomes" id="UP001176940">
    <property type="component" value="Unassembled WGS sequence"/>
</dbReference>
<reference evidence="7" key="1">
    <citation type="submission" date="2023-07" db="EMBL/GenBank/DDBJ databases">
        <authorList>
            <person name="Stuckert A."/>
        </authorList>
    </citation>
    <scope>NUCLEOTIDE SEQUENCE</scope>
</reference>
<name>A0ABN9KTJ9_9NEOB</name>
<dbReference type="EMBL" id="CAUEEQ010001225">
    <property type="protein sequence ID" value="CAJ0919261.1"/>
    <property type="molecule type" value="Genomic_DNA"/>
</dbReference>
<dbReference type="InterPro" id="IPR001211">
    <property type="entry name" value="PLA2"/>
</dbReference>
<dbReference type="PROSITE" id="PS00119">
    <property type="entry name" value="PA2_ASP"/>
    <property type="match status" value="1"/>
</dbReference>
<evidence type="ECO:0000256" key="3">
    <source>
        <dbReference type="ARBA" id="ARBA00023157"/>
    </source>
</evidence>
<dbReference type="EC" id="3.1.1.4" evidence="5"/>
<keyword evidence="5" id="KW-0106">Calcium</keyword>
<protein>
    <recommendedName>
        <fullName evidence="5">Phospholipase A2</fullName>
        <ecNumber evidence="5">3.1.1.4</ecNumber>
    </recommendedName>
</protein>
<organism evidence="7 8">
    <name type="scientific">Ranitomeya imitator</name>
    <name type="common">mimic poison frog</name>
    <dbReference type="NCBI Taxonomy" id="111125"/>
    <lineage>
        <taxon>Eukaryota</taxon>
        <taxon>Metazoa</taxon>
        <taxon>Chordata</taxon>
        <taxon>Craniata</taxon>
        <taxon>Vertebrata</taxon>
        <taxon>Euteleostomi</taxon>
        <taxon>Amphibia</taxon>
        <taxon>Batrachia</taxon>
        <taxon>Anura</taxon>
        <taxon>Neobatrachia</taxon>
        <taxon>Hyloidea</taxon>
        <taxon>Dendrobatidae</taxon>
        <taxon>Dendrobatinae</taxon>
        <taxon>Ranitomeya</taxon>
    </lineage>
</organism>
<dbReference type="PANTHER" id="PTHR11716:SF4">
    <property type="entry name" value="GROUP 10 SECRETORY PHOSPHOLIPASE A2"/>
    <property type="match status" value="1"/>
</dbReference>
<evidence type="ECO:0000256" key="4">
    <source>
        <dbReference type="RuleBase" id="RU003654"/>
    </source>
</evidence>
<comment type="similarity">
    <text evidence="4">Belongs to the phospholipase A2 family.</text>
</comment>
<keyword evidence="2 5" id="KW-0964">Secreted</keyword>
<dbReference type="InterPro" id="IPR036444">
    <property type="entry name" value="PLipase_A2_dom_sf"/>
</dbReference>
<dbReference type="Gene3D" id="1.10.10.10">
    <property type="entry name" value="Winged helix-like DNA-binding domain superfamily/Winged helix DNA-binding domain"/>
    <property type="match status" value="1"/>
</dbReference>
<keyword evidence="8" id="KW-1185">Reference proteome</keyword>
<comment type="subcellular location">
    <subcellularLocation>
        <location evidence="1 5">Secreted</location>
    </subcellularLocation>
</comment>
<evidence type="ECO:0000313" key="7">
    <source>
        <dbReference type="EMBL" id="CAJ0919261.1"/>
    </source>
</evidence>
<evidence type="ECO:0000259" key="6">
    <source>
        <dbReference type="SMART" id="SM00085"/>
    </source>
</evidence>
<accession>A0ABN9KTJ9</accession>
<dbReference type="PRINTS" id="PR00389">
    <property type="entry name" value="PHPHLIPASEA2"/>
</dbReference>
<dbReference type="InterPro" id="IPR033113">
    <property type="entry name" value="PLA2_histidine"/>
</dbReference>
<dbReference type="SMART" id="SM00085">
    <property type="entry name" value="PA2c"/>
    <property type="match status" value="1"/>
</dbReference>
<dbReference type="PROSITE" id="PS00118">
    <property type="entry name" value="PA2_HIS"/>
    <property type="match status" value="1"/>
</dbReference>
<comment type="caution">
    <text evidence="7">The sequence shown here is derived from an EMBL/GenBank/DDBJ whole genome shotgun (WGS) entry which is preliminary data.</text>
</comment>
<gene>
    <name evidence="7" type="ORF">RIMI_LOCUS969183</name>
</gene>
<keyword evidence="5" id="KW-0443">Lipid metabolism</keyword>